<dbReference type="EMBL" id="JACCFM010000001">
    <property type="protein sequence ID" value="NYJ20793.1"/>
    <property type="molecule type" value="Genomic_DNA"/>
</dbReference>
<feature type="domain" description="Class II aldolase/adducin N-terminal" evidence="3">
    <location>
        <begin position="10"/>
        <end position="186"/>
    </location>
</feature>
<dbReference type="PANTHER" id="PTHR22789:SF0">
    <property type="entry name" value="3-OXO-TETRONATE 4-PHOSPHATE DECARBOXYLASE-RELATED"/>
    <property type="match status" value="1"/>
</dbReference>
<organism evidence="4 5">
    <name type="scientific">Glaciibacter psychrotolerans</name>
    <dbReference type="NCBI Taxonomy" id="670054"/>
    <lineage>
        <taxon>Bacteria</taxon>
        <taxon>Bacillati</taxon>
        <taxon>Actinomycetota</taxon>
        <taxon>Actinomycetes</taxon>
        <taxon>Micrococcales</taxon>
        <taxon>Microbacteriaceae</taxon>
        <taxon>Glaciibacter</taxon>
    </lineage>
</organism>
<dbReference type="InterPro" id="IPR001303">
    <property type="entry name" value="Aldolase_II/adducin_N"/>
</dbReference>
<evidence type="ECO:0000313" key="4">
    <source>
        <dbReference type="EMBL" id="NYJ20793.1"/>
    </source>
</evidence>
<comment type="caution">
    <text evidence="4">The sequence shown here is derived from an EMBL/GenBank/DDBJ whole genome shotgun (WGS) entry which is preliminary data.</text>
</comment>
<name>A0A7Z0EFM3_9MICO</name>
<evidence type="ECO:0000313" key="5">
    <source>
        <dbReference type="Proteomes" id="UP000537260"/>
    </source>
</evidence>
<reference evidence="4 5" key="1">
    <citation type="submission" date="2020-07" db="EMBL/GenBank/DDBJ databases">
        <title>Sequencing the genomes of 1000 actinobacteria strains.</title>
        <authorList>
            <person name="Klenk H.-P."/>
        </authorList>
    </citation>
    <scope>NUCLEOTIDE SEQUENCE [LARGE SCALE GENOMIC DNA]</scope>
    <source>
        <strain evidence="4 5">LI1</strain>
    </source>
</reference>
<sequence>MQFHHTDLVDQLIAAGRTVVERGLALASGGNLSARVPGSDSFIVTRSGAWLNSLVPDDFSVLGPDGQVISGSAHPSSEWKLHAYSYQARPDANAIVHVHPQMAVLLDALGAEIRLITLDHAYYVRSVGRTPYYPNGSDELARTAAEQAREHDCVIQGNHGCSTLGANVEMALRRALNLEEAATLTYRALALGDTTTAFPRDAFEGLAHS</sequence>
<proteinExistence type="predicted"/>
<accession>A0A7Z0EFM3</accession>
<dbReference type="RefSeq" id="WP_179579492.1">
    <property type="nucleotide sequence ID" value="NZ_JACCFM010000001.1"/>
</dbReference>
<dbReference type="SUPFAM" id="SSF53639">
    <property type="entry name" value="AraD/HMP-PK domain-like"/>
    <property type="match status" value="1"/>
</dbReference>
<keyword evidence="5" id="KW-1185">Reference proteome</keyword>
<keyword evidence="2 4" id="KW-0456">Lyase</keyword>
<dbReference type="Gene3D" id="3.40.225.10">
    <property type="entry name" value="Class II aldolase/adducin N-terminal domain"/>
    <property type="match status" value="1"/>
</dbReference>
<keyword evidence="1" id="KW-0479">Metal-binding</keyword>
<dbReference type="PANTHER" id="PTHR22789">
    <property type="entry name" value="FUCULOSE PHOSPHATE ALDOLASE"/>
    <property type="match status" value="1"/>
</dbReference>
<protein>
    <submittedName>
        <fullName evidence="4">L-fuculose-phosphate aldolase</fullName>
        <ecNumber evidence="4">4.1.2.17</ecNumber>
    </submittedName>
</protein>
<dbReference type="InterPro" id="IPR050197">
    <property type="entry name" value="Aldolase_class_II_sugar_metab"/>
</dbReference>
<dbReference type="GO" id="GO:0005829">
    <property type="term" value="C:cytosol"/>
    <property type="evidence" value="ECO:0007669"/>
    <property type="project" value="TreeGrafter"/>
</dbReference>
<dbReference type="Pfam" id="PF00596">
    <property type="entry name" value="Aldolase_II"/>
    <property type="match status" value="1"/>
</dbReference>
<dbReference type="InterPro" id="IPR036409">
    <property type="entry name" value="Aldolase_II/adducin_N_sf"/>
</dbReference>
<dbReference type="GO" id="GO:0046872">
    <property type="term" value="F:metal ion binding"/>
    <property type="evidence" value="ECO:0007669"/>
    <property type="project" value="UniProtKB-KW"/>
</dbReference>
<dbReference type="SMART" id="SM01007">
    <property type="entry name" value="Aldolase_II"/>
    <property type="match status" value="1"/>
</dbReference>
<dbReference type="Proteomes" id="UP000537260">
    <property type="component" value="Unassembled WGS sequence"/>
</dbReference>
<dbReference type="GO" id="GO:0019323">
    <property type="term" value="P:pentose catabolic process"/>
    <property type="evidence" value="ECO:0007669"/>
    <property type="project" value="TreeGrafter"/>
</dbReference>
<evidence type="ECO:0000256" key="2">
    <source>
        <dbReference type="ARBA" id="ARBA00023239"/>
    </source>
</evidence>
<evidence type="ECO:0000259" key="3">
    <source>
        <dbReference type="SMART" id="SM01007"/>
    </source>
</evidence>
<dbReference type="AlphaFoldDB" id="A0A7Z0EFM3"/>
<dbReference type="EC" id="4.1.2.17" evidence="4"/>
<dbReference type="GO" id="GO:0008738">
    <property type="term" value="F:L-fuculose-phosphate aldolase activity"/>
    <property type="evidence" value="ECO:0007669"/>
    <property type="project" value="UniProtKB-EC"/>
</dbReference>
<gene>
    <name evidence="4" type="ORF">HNR05_002584</name>
</gene>
<evidence type="ECO:0000256" key="1">
    <source>
        <dbReference type="ARBA" id="ARBA00022723"/>
    </source>
</evidence>